<feature type="non-terminal residue" evidence="1">
    <location>
        <position position="1"/>
    </location>
</feature>
<dbReference type="AlphaFoldDB" id="A0A0H5RGM6"/>
<reference evidence="1" key="1">
    <citation type="submission" date="2015-04" db="EMBL/GenBank/DDBJ databases">
        <title>The genome sequence of the plant pathogenic Rhizarian Plasmodiophora brassicae reveals insights in its biotrophic life cycle and the origin of chitin synthesis.</title>
        <authorList>
            <person name="Schwelm A."/>
            <person name="Fogelqvist J."/>
            <person name="Knaust A."/>
            <person name="Julke S."/>
            <person name="Lilja T."/>
            <person name="Dhandapani V."/>
            <person name="Bonilla-Rosso G."/>
            <person name="Karlsson M."/>
            <person name="Shevchenko A."/>
            <person name="Choi S.R."/>
            <person name="Kim H.G."/>
            <person name="Park J.Y."/>
            <person name="Lim Y.P."/>
            <person name="Ludwig-Muller J."/>
            <person name="Dixelius C."/>
        </authorList>
    </citation>
    <scope>NUCLEOTIDE SEQUENCE</scope>
    <source>
        <tissue evidence="1">Potato root galls</tissue>
    </source>
</reference>
<accession>A0A0H5RGM6</accession>
<organism evidence="1">
    <name type="scientific">Spongospora subterranea</name>
    <dbReference type="NCBI Taxonomy" id="70186"/>
    <lineage>
        <taxon>Eukaryota</taxon>
        <taxon>Sar</taxon>
        <taxon>Rhizaria</taxon>
        <taxon>Endomyxa</taxon>
        <taxon>Phytomyxea</taxon>
        <taxon>Plasmodiophorida</taxon>
        <taxon>Plasmodiophoridae</taxon>
        <taxon>Spongospora</taxon>
    </lineage>
</organism>
<evidence type="ECO:0000313" key="1">
    <source>
        <dbReference type="EMBL" id="CRZ12717.1"/>
    </source>
</evidence>
<dbReference type="EMBL" id="HACM01012275">
    <property type="protein sequence ID" value="CRZ12717.1"/>
    <property type="molecule type" value="Transcribed_RNA"/>
</dbReference>
<name>A0A0H5RGM6_9EUKA</name>
<proteinExistence type="predicted"/>
<protein>
    <submittedName>
        <fullName evidence="1">Uncharacterized protein</fullName>
    </submittedName>
</protein>
<sequence length="103" mass="11505">GCCAPWKELAFTCCFRSAIRIWIRTRTTRAPWADVAEFASAGATTIDDLIHTHTKLSMLPTPSNEGSKPPRKGHYSQMMVMKTRISAKFRLTGGNSLFTDSLR</sequence>